<dbReference type="AlphaFoldDB" id="A0A5E7UTH1"/>
<protein>
    <recommendedName>
        <fullName evidence="4">Toxin</fullName>
    </recommendedName>
</protein>
<proteinExistence type="predicted"/>
<evidence type="ECO:0000313" key="3">
    <source>
        <dbReference type="Proteomes" id="UP000412311"/>
    </source>
</evidence>
<dbReference type="NCBIfam" id="TIGR03696">
    <property type="entry name" value="Rhs_assc_core"/>
    <property type="match status" value="1"/>
</dbReference>
<reference evidence="2 3" key="1">
    <citation type="submission" date="2019-09" db="EMBL/GenBank/DDBJ databases">
        <authorList>
            <person name="Chandra G."/>
            <person name="Truman W A."/>
        </authorList>
    </citation>
    <scope>NUCLEOTIDE SEQUENCE [LARGE SCALE GENOMIC DNA]</scope>
    <source>
        <strain evidence="2">PS925</strain>
    </source>
</reference>
<dbReference type="Proteomes" id="UP000412311">
    <property type="component" value="Unassembled WGS sequence"/>
</dbReference>
<dbReference type="InterPro" id="IPR050708">
    <property type="entry name" value="T6SS_VgrG/RHS"/>
</dbReference>
<organism evidence="2 3">
    <name type="scientific">Pseudomonas fluorescens</name>
    <dbReference type="NCBI Taxonomy" id="294"/>
    <lineage>
        <taxon>Bacteria</taxon>
        <taxon>Pseudomonadati</taxon>
        <taxon>Pseudomonadota</taxon>
        <taxon>Gammaproteobacteria</taxon>
        <taxon>Pseudomonadales</taxon>
        <taxon>Pseudomonadaceae</taxon>
        <taxon>Pseudomonas</taxon>
    </lineage>
</organism>
<sequence>MTTAQWTDAHTPSLSVVDSRGFAVRNVGYCRSPLNPAVEARITQNRFDAVGRLAACWDPRLREAASKPNLENIFDLQGRPLLIDSVDAGWQLSLLNETGETRSFWDGRGSQRHTQYDELQRPTIVSEHLMHESPKVCDRFIYGSAVGEFADHNQCGQLIRHDHPAGSRGLDEYGVTGLPLSEQTRFLRDLQEPDWLDESTHANLEDEVFETAHRYSPLGELHSQTDAKGNIRLFNYNRAGQLSDTRLKLADSGDVPSLLVSEIHYDALGNNVSERAGNSLLNTARFAADDGRLLQLQSSDANGQTLQDFNYEYDPVGNVSVIEDKAQLTRHFNQERIDPLCRYTYDSLYQLIKAIGSEVSQPSYGPALPIWQTTPLDPNQLRNYTQIFNYDAAGNLQTRHHSGAETFEMFTSLHSNHSVAEESNLTGGFDANGNQLELSRGQQMTWDVRNQLSSVTMVRRVDGPDDTESYRYERPGQRLRKVRSTQSARRTLRSEVRYLPGLEVHRDMATGEERHVVSVEAGRCKVRALHWVTRSPRDTGSDQLRFSLSDHLNSSTLDLDERGALLSREVYYAYGGTAIWAGTSEIKANYKTVRYSGKERDATGLVYYGYRYYAPWLQRWLSADPAGDVDGLNFFMFCGNGPVSKVDHQGLQWSESRFRSRYGPTTYLDEQEGSAGERIVETVQGGLDAAIAAVGVVESALGAEGGGGIDPLAAYYVDNTFGPQADRSTLVDTLGKMKEMLTFYSLLPGNVLFVTRPYVKRATGEGRDAERLYAGVRIVPKDPMERMVITEDELNSEGTLDIAFIHAAAIGLGAHEVMPYTRGYPMIAPDATAYFGEDLISGEFDGVIVSRAIDRLRLPDIKYFFGSKGLSGLEGKLKEDPSIRASILMQDAGVLTFFVKTLSVALGGSPPPPYPRELREAKAQTYPSKG</sequence>
<dbReference type="Gene3D" id="2.180.10.10">
    <property type="entry name" value="RHS repeat-associated core"/>
    <property type="match status" value="1"/>
</dbReference>
<dbReference type="PANTHER" id="PTHR32305:SF15">
    <property type="entry name" value="PROTEIN RHSA-RELATED"/>
    <property type="match status" value="1"/>
</dbReference>
<dbReference type="EMBL" id="CABVJG010000011">
    <property type="protein sequence ID" value="VVQ13779.1"/>
    <property type="molecule type" value="Genomic_DNA"/>
</dbReference>
<dbReference type="InterPro" id="IPR022385">
    <property type="entry name" value="Rhs_assc_core"/>
</dbReference>
<accession>A0A5E7UTH1</accession>
<evidence type="ECO:0008006" key="4">
    <source>
        <dbReference type="Google" id="ProtNLM"/>
    </source>
</evidence>
<evidence type="ECO:0000256" key="1">
    <source>
        <dbReference type="SAM" id="MobiDB-lite"/>
    </source>
</evidence>
<feature type="region of interest" description="Disordered" evidence="1">
    <location>
        <begin position="910"/>
        <end position="930"/>
    </location>
</feature>
<gene>
    <name evidence="2" type="ORF">PS925_03816</name>
</gene>
<evidence type="ECO:0000313" key="2">
    <source>
        <dbReference type="EMBL" id="VVQ13779.1"/>
    </source>
</evidence>
<dbReference type="PANTHER" id="PTHR32305">
    <property type="match status" value="1"/>
</dbReference>
<name>A0A5E7UTH1_PSEFL</name>
<dbReference type="RefSeq" id="WP_150794445.1">
    <property type="nucleotide sequence ID" value="NZ_CABVJG010000011.1"/>
</dbReference>